<organism evidence="4 5">
    <name type="scientific">Commensalibacter nepenthis</name>
    <dbReference type="NCBI Taxonomy" id="3043872"/>
    <lineage>
        <taxon>Bacteria</taxon>
        <taxon>Pseudomonadati</taxon>
        <taxon>Pseudomonadota</taxon>
        <taxon>Alphaproteobacteria</taxon>
        <taxon>Acetobacterales</taxon>
        <taxon>Acetobacteraceae</taxon>
    </lineage>
</organism>
<evidence type="ECO:0000256" key="2">
    <source>
        <dbReference type="ARBA" id="ARBA00022573"/>
    </source>
</evidence>
<dbReference type="NCBIfam" id="TIGR00715">
    <property type="entry name" value="precor6x_red"/>
    <property type="match status" value="1"/>
</dbReference>
<dbReference type="PANTHER" id="PTHR36925:SF1">
    <property type="entry name" value="COBALT-PRECORRIN-6A REDUCTASE"/>
    <property type="match status" value="1"/>
</dbReference>
<evidence type="ECO:0000313" key="5">
    <source>
        <dbReference type="Proteomes" id="UP001431775"/>
    </source>
</evidence>
<dbReference type="PROSITE" id="PS51014">
    <property type="entry name" value="COBK_CBIJ"/>
    <property type="match status" value="1"/>
</dbReference>
<dbReference type="NCBIfam" id="NF005968">
    <property type="entry name" value="PRK08057.1-2"/>
    <property type="match status" value="1"/>
</dbReference>
<keyword evidence="3 4" id="KW-0560">Oxidoreductase</keyword>
<dbReference type="GO" id="GO:0016491">
    <property type="term" value="F:oxidoreductase activity"/>
    <property type="evidence" value="ECO:0007669"/>
    <property type="project" value="UniProtKB-KW"/>
</dbReference>
<comment type="caution">
    <text evidence="4">The sequence shown here is derived from an EMBL/GenBank/DDBJ whole genome shotgun (WGS) entry which is preliminary data.</text>
</comment>
<sequence length="264" mass="30083">MKGYEIFKKILILGGTTEASALIKNCRDQENLDLVLSLAGVTQSPVLPARIVTRIGGFGGTIKMAEWLKDNQIHAIIDATHPFAQQITKNAYQAARIADVPYLRLERPAWQKKPGDIWHEVKTVEEAVLKLGKDPLRVFVTIGRKELLPFKECAVSHHYWIRSVDRPQECYLPRHVQLIQAKGPFDEADEMAFLKHHQIHYIVSKNSGGQTVYAKISAARKLKIPVILIQRPIMEPMPCVDTWQQAQQWIFQIEYQNPNSDKEG</sequence>
<gene>
    <name evidence="4" type="ORF">QJV33_07860</name>
</gene>
<dbReference type="PANTHER" id="PTHR36925">
    <property type="entry name" value="COBALT-PRECORRIN-6A REDUCTASE"/>
    <property type="match status" value="1"/>
</dbReference>
<comment type="pathway">
    <text evidence="1">Cofactor biosynthesis; adenosylcobalamin biosynthesis.</text>
</comment>
<reference evidence="4" key="1">
    <citation type="submission" date="2023-05" db="EMBL/GenBank/DDBJ databases">
        <title>Whole genome sequence of Commensalibacter sp.</title>
        <authorList>
            <person name="Charoenyingcharoen P."/>
            <person name="Yukphan P."/>
        </authorList>
    </citation>
    <scope>NUCLEOTIDE SEQUENCE</scope>
    <source>
        <strain evidence="4">TBRC 10068</strain>
    </source>
</reference>
<dbReference type="EC" id="1.3.1.106" evidence="4"/>
<dbReference type="InterPro" id="IPR003723">
    <property type="entry name" value="Precorrin-6x_reduct"/>
</dbReference>
<dbReference type="Proteomes" id="UP001431775">
    <property type="component" value="Unassembled WGS sequence"/>
</dbReference>
<evidence type="ECO:0000313" key="4">
    <source>
        <dbReference type="EMBL" id="MDI2113189.1"/>
    </source>
</evidence>
<keyword evidence="5" id="KW-1185">Reference proteome</keyword>
<keyword evidence="2" id="KW-0169">Cobalamin biosynthesis</keyword>
<evidence type="ECO:0000256" key="3">
    <source>
        <dbReference type="ARBA" id="ARBA00023002"/>
    </source>
</evidence>
<name>A0ABT6Q8Q8_9PROT</name>
<dbReference type="EMBL" id="JASBAN010000001">
    <property type="protein sequence ID" value="MDI2113189.1"/>
    <property type="molecule type" value="Genomic_DNA"/>
</dbReference>
<dbReference type="RefSeq" id="WP_281462804.1">
    <property type="nucleotide sequence ID" value="NZ_JASBAN010000001.1"/>
</dbReference>
<dbReference type="Pfam" id="PF02571">
    <property type="entry name" value="CbiJ"/>
    <property type="match status" value="1"/>
</dbReference>
<protein>
    <submittedName>
        <fullName evidence="4">Cobalt-precorrin-6A reductase</fullName>
        <ecNumber evidence="4">1.3.1.106</ecNumber>
    </submittedName>
</protein>
<accession>A0ABT6Q8Q8</accession>
<proteinExistence type="predicted"/>
<evidence type="ECO:0000256" key="1">
    <source>
        <dbReference type="ARBA" id="ARBA00004953"/>
    </source>
</evidence>